<dbReference type="Pfam" id="PF11863">
    <property type="entry name" value="DUF3383"/>
    <property type="match status" value="1"/>
</dbReference>
<comment type="caution">
    <text evidence="1">The sequence shown here is derived from an EMBL/GenBank/DDBJ whole genome shotgun (WGS) entry which is preliminary data.</text>
</comment>
<protein>
    <recommendedName>
        <fullName evidence="3">DUF3383 domain-containing protein</fullName>
    </recommendedName>
</protein>
<dbReference type="Proteomes" id="UP001549363">
    <property type="component" value="Unassembled WGS sequence"/>
</dbReference>
<evidence type="ECO:0008006" key="3">
    <source>
        <dbReference type="Google" id="ProtNLM"/>
    </source>
</evidence>
<proteinExistence type="predicted"/>
<dbReference type="InterPro" id="IPR021808">
    <property type="entry name" value="DUF3383"/>
</dbReference>
<reference evidence="1 2" key="1">
    <citation type="submission" date="2024-06" db="EMBL/GenBank/DDBJ databases">
        <title>Sorghum-associated microbial communities from plants grown in Nebraska, USA.</title>
        <authorList>
            <person name="Schachtman D."/>
        </authorList>
    </citation>
    <scope>NUCLEOTIDE SEQUENCE [LARGE SCALE GENOMIC DNA]</scope>
    <source>
        <strain evidence="1 2">736</strain>
    </source>
</reference>
<organism evidence="1 2">
    <name type="scientific">Lysinibacillus parviboronicapiens</name>
    <dbReference type="NCBI Taxonomy" id="436516"/>
    <lineage>
        <taxon>Bacteria</taxon>
        <taxon>Bacillati</taxon>
        <taxon>Bacillota</taxon>
        <taxon>Bacilli</taxon>
        <taxon>Bacillales</taxon>
        <taxon>Bacillaceae</taxon>
        <taxon>Lysinibacillus</taxon>
    </lineage>
</organism>
<sequence>MSRFVTVNITRETKPVSEKGFGLPLMLATNKDLEYKIYTDISEVAKDFEATTREYKLAQRMFGQSPKIRELACYGTSYVAEADDVTVLTNAMNELVQINNEFFYLVCPENGDKEIKTLAEWMSTQEKFYGATTQNIALVEELTGMYENTFLSVHDDPEAFHGEGLIAQSAPKEIGSYTWTFKQINGVKAAKLTNAEINAVIKNNGTTCINEMGILLNASGKVLGGDYIDVVQSDYFLRARLREDVFRKLAVVEKMPYTNEGIAQIVDVMDTRFKSAFRQGIIATNDAGEPDYTITYPLRSEIPKNTIAQRILPDIKFRLVIAGAIEKVEINGVLTL</sequence>
<dbReference type="EMBL" id="JBEPSB010000018">
    <property type="protein sequence ID" value="MET4562179.1"/>
    <property type="molecule type" value="Genomic_DNA"/>
</dbReference>
<dbReference type="RefSeq" id="WP_354472363.1">
    <property type="nucleotide sequence ID" value="NZ_JBEPSB010000018.1"/>
</dbReference>
<evidence type="ECO:0000313" key="2">
    <source>
        <dbReference type="Proteomes" id="UP001549363"/>
    </source>
</evidence>
<accession>A0ABV2PMZ7</accession>
<name>A0ABV2PMZ7_9BACI</name>
<keyword evidence="2" id="KW-1185">Reference proteome</keyword>
<gene>
    <name evidence="1" type="ORF">ABIA69_003365</name>
</gene>
<evidence type="ECO:0000313" key="1">
    <source>
        <dbReference type="EMBL" id="MET4562179.1"/>
    </source>
</evidence>